<protein>
    <submittedName>
        <fullName evidence="2">Uncharacterized protein</fullName>
    </submittedName>
</protein>
<dbReference type="EMBL" id="MCFL01000001">
    <property type="protein sequence ID" value="ORZ41306.1"/>
    <property type="molecule type" value="Genomic_DNA"/>
</dbReference>
<feature type="compositionally biased region" description="Gly residues" evidence="1">
    <location>
        <begin position="1749"/>
        <end position="1762"/>
    </location>
</feature>
<proteinExistence type="predicted"/>
<feature type="compositionally biased region" description="Polar residues" evidence="1">
    <location>
        <begin position="706"/>
        <end position="716"/>
    </location>
</feature>
<feature type="region of interest" description="Disordered" evidence="1">
    <location>
        <begin position="873"/>
        <end position="892"/>
    </location>
</feature>
<feature type="compositionally biased region" description="Pro residues" evidence="1">
    <location>
        <begin position="1309"/>
        <end position="1334"/>
    </location>
</feature>
<comment type="caution">
    <text evidence="2">The sequence shown here is derived from an EMBL/GenBank/DDBJ whole genome shotgun (WGS) entry which is preliminary data.</text>
</comment>
<feature type="compositionally biased region" description="Polar residues" evidence="1">
    <location>
        <begin position="299"/>
        <end position="308"/>
    </location>
</feature>
<feature type="region of interest" description="Disordered" evidence="1">
    <location>
        <begin position="1"/>
        <end position="57"/>
    </location>
</feature>
<keyword evidence="3" id="KW-1185">Reference proteome</keyword>
<dbReference type="STRING" id="765915.A0A1Y2I362"/>
<accession>A0A1Y2I362</accession>
<feature type="compositionally biased region" description="Basic and acidic residues" evidence="1">
    <location>
        <begin position="1366"/>
        <end position="1376"/>
    </location>
</feature>
<dbReference type="Proteomes" id="UP000193411">
    <property type="component" value="Unassembled WGS sequence"/>
</dbReference>
<feature type="region of interest" description="Disordered" evidence="1">
    <location>
        <begin position="1716"/>
        <end position="1762"/>
    </location>
</feature>
<feature type="region of interest" description="Disordered" evidence="1">
    <location>
        <begin position="781"/>
        <end position="833"/>
    </location>
</feature>
<feature type="compositionally biased region" description="Low complexity" evidence="1">
    <location>
        <begin position="781"/>
        <end position="798"/>
    </location>
</feature>
<feature type="compositionally biased region" description="Basic residues" evidence="1">
    <location>
        <begin position="1695"/>
        <end position="1704"/>
    </location>
</feature>
<feature type="compositionally biased region" description="Polar residues" evidence="1">
    <location>
        <begin position="577"/>
        <end position="588"/>
    </location>
</feature>
<feature type="compositionally biased region" description="Low complexity" evidence="1">
    <location>
        <begin position="1480"/>
        <end position="1504"/>
    </location>
</feature>
<feature type="region of interest" description="Disordered" evidence="1">
    <location>
        <begin position="240"/>
        <end position="371"/>
    </location>
</feature>
<reference evidence="2 3" key="1">
    <citation type="submission" date="2016-07" db="EMBL/GenBank/DDBJ databases">
        <title>Pervasive Adenine N6-methylation of Active Genes in Fungi.</title>
        <authorList>
            <consortium name="DOE Joint Genome Institute"/>
            <person name="Mondo S.J."/>
            <person name="Dannebaum R.O."/>
            <person name="Kuo R.C."/>
            <person name="Labutti K."/>
            <person name="Haridas S."/>
            <person name="Kuo A."/>
            <person name="Salamov A."/>
            <person name="Ahrendt S.R."/>
            <person name="Lipzen A."/>
            <person name="Sullivan W."/>
            <person name="Andreopoulos W.B."/>
            <person name="Clum A."/>
            <person name="Lindquist E."/>
            <person name="Daum C."/>
            <person name="Ramamoorthy G.K."/>
            <person name="Gryganskyi A."/>
            <person name="Culley D."/>
            <person name="Magnuson J.K."/>
            <person name="James T.Y."/>
            <person name="O'Malley M.A."/>
            <person name="Stajich J.E."/>
            <person name="Spatafora J.W."/>
            <person name="Visel A."/>
            <person name="Grigoriev I.V."/>
        </authorList>
    </citation>
    <scope>NUCLEOTIDE SEQUENCE [LARGE SCALE GENOMIC DNA]</scope>
    <source>
        <strain evidence="2 3">PL171</strain>
    </source>
</reference>
<feature type="compositionally biased region" description="Low complexity" evidence="1">
    <location>
        <begin position="32"/>
        <end position="44"/>
    </location>
</feature>
<feature type="region of interest" description="Disordered" evidence="1">
    <location>
        <begin position="415"/>
        <end position="449"/>
    </location>
</feature>
<feature type="compositionally biased region" description="Basic and acidic residues" evidence="1">
    <location>
        <begin position="1341"/>
        <end position="1353"/>
    </location>
</feature>
<feature type="region of interest" description="Disordered" evidence="1">
    <location>
        <begin position="1268"/>
        <end position="1704"/>
    </location>
</feature>
<feature type="region of interest" description="Disordered" evidence="1">
    <location>
        <begin position="1004"/>
        <end position="1085"/>
    </location>
</feature>
<name>A0A1Y2I362_9FUNG</name>
<feature type="compositionally biased region" description="Polar residues" evidence="1">
    <location>
        <begin position="1"/>
        <end position="15"/>
    </location>
</feature>
<organism evidence="2 3">
    <name type="scientific">Catenaria anguillulae PL171</name>
    <dbReference type="NCBI Taxonomy" id="765915"/>
    <lineage>
        <taxon>Eukaryota</taxon>
        <taxon>Fungi</taxon>
        <taxon>Fungi incertae sedis</taxon>
        <taxon>Blastocladiomycota</taxon>
        <taxon>Blastocladiomycetes</taxon>
        <taxon>Blastocladiales</taxon>
        <taxon>Catenariaceae</taxon>
        <taxon>Catenaria</taxon>
    </lineage>
</organism>
<feature type="compositionally biased region" description="Low complexity" evidence="1">
    <location>
        <begin position="1555"/>
        <end position="1572"/>
    </location>
</feature>
<sequence>MHPSSISRPRSQDFSFHSGHGAYILPLPSQDPPSRTTSSDTTSTHHQHPDDGNAPINQISIEKDDELMNDLSDTSSVASVVVLTPPPQRQCRRQNQPSSDMPPVSTRHLLFGVSAPRNPLENPVPPKTTVISVSAKSLEASGRFTPDFSDHDDNLDDESHGGRVIHQWMISNVNPATTFISSLEDMCRNLVRFLRSGFRAHLTAHDCRRLDLLGRCLLQISTGSYAPTGSAASAPKFATSVAPQDHPLGGTANMTSASAKRPFGSQSAPSSPNFGAKSGVSFPPLPTQTHSHAVDPSPVTGNASSQRQVAVPSPHTLSGTIPFIAASVSSTSTKKRSRHTPTTNNTHHSFTPSDREPPSKVQRTGSPQYSLQSLEPLIENLRQQQSSEMMHATNGDQFRLSPPTIALQRHHDPVRLAQPTDPPRHSATPPLQLQDLDRVRTPPTRPPPPPAAHFSDSYLVDHASVAANVQEQIHRQVYQQQHLLHAEFLKQQQVQQQQQQQALAQEHWLLSHSHIHANFVNLSPANVTVRTDSAKFQHAAHQQYHQQQQQQSQHTSLSGYHILVPPGHVVQGHYVSEQHQQSHSLVPEQQQQQQQLHRAIPHVHAAASSVVSGRNMNRDAISRQHQRFLQQHAAQQAFTQQQHHQHQFSAPATPPPPPPAHIGSQQSRFAPMRTHSDPNAAGRIQSHQLAVFPIPSHHEQRRREYQQNMAPTQRNVPQHHQRPQPQHPAVSHVTMPSHRDPMTTSTSTVLPASAAASLPPLTIPSFATAPPYFVSMNTSATPTPTPSTAHAFSTTTSPISPNFPPQPDYFSTPPTTAQPPASAHPPLSPTALDPDQQAMLRDLLLEVCQRPSSPTMTPSTVTTDLDALARLLPPPPGSSAGTNARPGAPASMGKNSLAAAMGIQSLATAAAVMPAHESLTADQHGVSDPEIRSVRAPSSIGSVATPASELSLESEGEPVLRLAPKVPQLAGVAKDMLEMRQDVVDVGGSENQDELVSGHAGLVEQPDETRLDSESDPILTLQRISTPLTDPVTPDRAAISHATVERPKAGSVESDTTEVDPDPAADPGADMDVDPQEPSATADPDHSLEVHCLLDQPKAGFIDSDATVFDPNEMADNNMGHQRERTQGNVVALDTGQAKSNQLLSAPQCASPELIDVDAIPSPPPVPLFESRIPPSQSPTNALSSRKLVDMHADKAAEVAISPAMDLSDVKYDQDGDVVMEDVELVVSSLDKQEGSGDAATIPVNVGLHQLTDDSSVQQPTDASALINKPFSVPSSMSPPSTATATSAPPNSQNQSVSLQPKRPINLKSPPPPRPRVALPPPARPPTAPVPPAPHKGKGPGPEKRPSHASDPRGHRHDRPTNNMQEHNHHSARRPDSMAANPPASTRPHPRKPQPAHSVSVTTSVSRSSRASADSAAKKNAPSGSGGGGLFAILGISQAPAPPKHSSPAGTTRPPAKAAQHSIGDKPSKAPSHAIPLIRTTTPPNKSSSTTDSRSSASSSSSSSLVQQKRPSESRNKIHPLPRPKTPVPGDMNPDGEEDGMASIPPNMRFMKRAGSTSSLSSTTSSVHGSGTVPASPLKSAKSAVPPPTRANSLVHQPPPPPIPLGRRSTGVGGAAAHRSSAMLSPASASALTSPSSARHQPMSPSSPLKSPGGAAAMRRRLHHQQPEDEHEAADTDAQQSDRAEQTKKEEARRLARVRMNHKKQVWQEACSAFTELSGKNGNVSTSAGGDGGKVVEKRKHDKRKDGRSGAGGGGANGGGVK</sequence>
<feature type="compositionally biased region" description="Low complexity" evidence="1">
    <location>
        <begin position="627"/>
        <end position="651"/>
    </location>
</feature>
<feature type="region of interest" description="Disordered" evidence="1">
    <location>
        <begin position="624"/>
        <end position="680"/>
    </location>
</feature>
<gene>
    <name evidence="2" type="ORF">BCR44DRAFT_73054</name>
</gene>
<feature type="compositionally biased region" description="Low complexity" evidence="1">
    <location>
        <begin position="812"/>
        <end position="821"/>
    </location>
</feature>
<evidence type="ECO:0000313" key="2">
    <source>
        <dbReference type="EMBL" id="ORZ41306.1"/>
    </source>
</evidence>
<feature type="compositionally biased region" description="Polar residues" evidence="1">
    <location>
        <begin position="252"/>
        <end position="273"/>
    </location>
</feature>
<feature type="region of interest" description="Disordered" evidence="1">
    <location>
        <begin position="697"/>
        <end position="746"/>
    </location>
</feature>
<evidence type="ECO:0000256" key="1">
    <source>
        <dbReference type="SAM" id="MobiDB-lite"/>
    </source>
</evidence>
<feature type="compositionally biased region" description="Low complexity" evidence="1">
    <location>
        <begin position="1398"/>
        <end position="1415"/>
    </location>
</feature>
<feature type="compositionally biased region" description="Low complexity" evidence="1">
    <location>
        <begin position="1270"/>
        <end position="1290"/>
    </location>
</feature>
<evidence type="ECO:0000313" key="3">
    <source>
        <dbReference type="Proteomes" id="UP000193411"/>
    </source>
</evidence>
<feature type="compositionally biased region" description="Low complexity" evidence="1">
    <location>
        <begin position="1620"/>
        <end position="1638"/>
    </location>
</feature>
<feature type="region of interest" description="Disordered" evidence="1">
    <location>
        <begin position="576"/>
        <end position="612"/>
    </location>
</feature>
<feature type="compositionally biased region" description="Polar residues" evidence="1">
    <location>
        <begin position="361"/>
        <end position="371"/>
    </location>
</feature>
<feature type="compositionally biased region" description="Acidic residues" evidence="1">
    <location>
        <begin position="1055"/>
        <end position="1075"/>
    </location>
</feature>
<feature type="compositionally biased region" description="Basic and acidic residues" evidence="1">
    <location>
        <begin position="1680"/>
        <end position="1694"/>
    </location>
</feature>
<feature type="compositionally biased region" description="Polar residues" evidence="1">
    <location>
        <begin position="1718"/>
        <end position="1728"/>
    </location>
</feature>